<feature type="compositionally biased region" description="Basic and acidic residues" evidence="17">
    <location>
        <begin position="1720"/>
        <end position="1751"/>
    </location>
</feature>
<dbReference type="InterPro" id="IPR029787">
    <property type="entry name" value="Nucleotide_cyclase"/>
</dbReference>
<evidence type="ECO:0000256" key="6">
    <source>
        <dbReference type="ARBA" id="ARBA00022723"/>
    </source>
</evidence>
<dbReference type="EC" id="4.6.1.1" evidence="4"/>
<dbReference type="GO" id="GO:0046872">
    <property type="term" value="F:metal ion binding"/>
    <property type="evidence" value="ECO:0007669"/>
    <property type="project" value="UniProtKB-KW"/>
</dbReference>
<reference evidence="20 21" key="1">
    <citation type="journal article" date="2008" name="Nature">
        <title>The genome of the model beetle and pest Tribolium castaneum.</title>
        <authorList>
            <consortium name="Tribolium Genome Sequencing Consortium"/>
            <person name="Richards S."/>
            <person name="Gibbs R.A."/>
            <person name="Weinstock G.M."/>
            <person name="Brown S.J."/>
            <person name="Denell R."/>
            <person name="Beeman R.W."/>
            <person name="Gibbs R."/>
            <person name="Beeman R.W."/>
            <person name="Brown S.J."/>
            <person name="Bucher G."/>
            <person name="Friedrich M."/>
            <person name="Grimmelikhuijzen C.J."/>
            <person name="Klingler M."/>
            <person name="Lorenzen M."/>
            <person name="Richards S."/>
            <person name="Roth S."/>
            <person name="Schroder R."/>
            <person name="Tautz D."/>
            <person name="Zdobnov E.M."/>
            <person name="Muzny D."/>
            <person name="Gibbs R.A."/>
            <person name="Weinstock G.M."/>
            <person name="Attaway T."/>
            <person name="Bell S."/>
            <person name="Buhay C.J."/>
            <person name="Chandrabose M.N."/>
            <person name="Chavez D."/>
            <person name="Clerk-Blankenburg K.P."/>
            <person name="Cree A."/>
            <person name="Dao M."/>
            <person name="Davis C."/>
            <person name="Chacko J."/>
            <person name="Dinh H."/>
            <person name="Dugan-Rocha S."/>
            <person name="Fowler G."/>
            <person name="Garner T.T."/>
            <person name="Garnes J."/>
            <person name="Gnirke A."/>
            <person name="Hawes A."/>
            <person name="Hernandez J."/>
            <person name="Hines S."/>
            <person name="Holder M."/>
            <person name="Hume J."/>
            <person name="Jhangiani S.N."/>
            <person name="Joshi V."/>
            <person name="Khan Z.M."/>
            <person name="Jackson L."/>
            <person name="Kovar C."/>
            <person name="Kowis A."/>
            <person name="Lee S."/>
            <person name="Lewis L.R."/>
            <person name="Margolis J."/>
            <person name="Morgan M."/>
            <person name="Nazareth L.V."/>
            <person name="Nguyen N."/>
            <person name="Okwuonu G."/>
            <person name="Parker D."/>
            <person name="Richards S."/>
            <person name="Ruiz S.J."/>
            <person name="Santibanez J."/>
            <person name="Savard J."/>
            <person name="Scherer S.E."/>
            <person name="Schneider B."/>
            <person name="Sodergren E."/>
            <person name="Tautz D."/>
            <person name="Vattahil S."/>
            <person name="Villasana D."/>
            <person name="White C.S."/>
            <person name="Wright R."/>
            <person name="Park Y."/>
            <person name="Beeman R.W."/>
            <person name="Lord J."/>
            <person name="Oppert B."/>
            <person name="Lorenzen M."/>
            <person name="Brown S."/>
            <person name="Wang L."/>
            <person name="Savard J."/>
            <person name="Tautz D."/>
            <person name="Richards S."/>
            <person name="Weinstock G."/>
            <person name="Gibbs R.A."/>
            <person name="Liu Y."/>
            <person name="Worley K."/>
            <person name="Weinstock G."/>
            <person name="Elsik C.G."/>
            <person name="Reese J.T."/>
            <person name="Elhaik E."/>
            <person name="Landan G."/>
            <person name="Graur D."/>
            <person name="Arensburger P."/>
            <person name="Atkinson P."/>
            <person name="Beeman R.W."/>
            <person name="Beidler J."/>
            <person name="Brown S.J."/>
            <person name="Demuth J.P."/>
            <person name="Drury D.W."/>
            <person name="Du Y.Z."/>
            <person name="Fujiwara H."/>
            <person name="Lorenzen M."/>
            <person name="Maselli V."/>
            <person name="Osanai M."/>
            <person name="Park Y."/>
            <person name="Robertson H.M."/>
            <person name="Tu Z."/>
            <person name="Wang J.J."/>
            <person name="Wang S."/>
            <person name="Richards S."/>
            <person name="Song H."/>
            <person name="Zhang L."/>
            <person name="Sodergren E."/>
            <person name="Werner D."/>
            <person name="Stanke M."/>
            <person name="Morgenstern B."/>
            <person name="Solovyev V."/>
            <person name="Kosarev P."/>
            <person name="Brown G."/>
            <person name="Chen H.C."/>
            <person name="Ermolaeva O."/>
            <person name="Hlavina W."/>
            <person name="Kapustin Y."/>
            <person name="Kiryutin B."/>
            <person name="Kitts P."/>
            <person name="Maglott D."/>
            <person name="Pruitt K."/>
            <person name="Sapojnikov V."/>
            <person name="Souvorov A."/>
            <person name="Mackey A.J."/>
            <person name="Waterhouse R.M."/>
            <person name="Wyder S."/>
            <person name="Zdobnov E.M."/>
            <person name="Zdobnov E.M."/>
            <person name="Wyder S."/>
            <person name="Kriventseva E.V."/>
            <person name="Kadowaki T."/>
            <person name="Bork P."/>
            <person name="Aranda M."/>
            <person name="Bao R."/>
            <person name="Beermann A."/>
            <person name="Berns N."/>
            <person name="Bolognesi R."/>
            <person name="Bonneton F."/>
            <person name="Bopp D."/>
            <person name="Brown S.J."/>
            <person name="Bucher G."/>
            <person name="Butts T."/>
            <person name="Chaumot A."/>
            <person name="Denell R.E."/>
            <person name="Ferrier D.E."/>
            <person name="Friedrich M."/>
            <person name="Gordon C.M."/>
            <person name="Jindra M."/>
            <person name="Klingler M."/>
            <person name="Lan Q."/>
            <person name="Lattorff H.M."/>
            <person name="Laudet V."/>
            <person name="von Levetsow C."/>
            <person name="Liu Z."/>
            <person name="Lutz R."/>
            <person name="Lynch J.A."/>
            <person name="da Fonseca R.N."/>
            <person name="Posnien N."/>
            <person name="Reuter R."/>
            <person name="Roth S."/>
            <person name="Savard J."/>
            <person name="Schinko J.B."/>
            <person name="Schmitt C."/>
            <person name="Schoppmeier M."/>
            <person name="Schroder R."/>
            <person name="Shippy T.D."/>
            <person name="Simonnet F."/>
            <person name="Marques-Souza H."/>
            <person name="Tautz D."/>
            <person name="Tomoyasu Y."/>
            <person name="Trauner J."/>
            <person name="Van der Zee M."/>
            <person name="Vervoort M."/>
            <person name="Wittkopp N."/>
            <person name="Wimmer E.A."/>
            <person name="Yang X."/>
            <person name="Jones A.K."/>
            <person name="Sattelle D.B."/>
            <person name="Ebert P.R."/>
            <person name="Nelson D."/>
            <person name="Scott J.G."/>
            <person name="Beeman R.W."/>
            <person name="Muthukrishnan S."/>
            <person name="Kramer K.J."/>
            <person name="Arakane Y."/>
            <person name="Beeman R.W."/>
            <person name="Zhu Q."/>
            <person name="Hogenkamp D."/>
            <person name="Dixit R."/>
            <person name="Oppert B."/>
            <person name="Jiang H."/>
            <person name="Zou Z."/>
            <person name="Marshall J."/>
            <person name="Elpidina E."/>
            <person name="Vinokurov K."/>
            <person name="Oppert C."/>
            <person name="Zou Z."/>
            <person name="Evans J."/>
            <person name="Lu Z."/>
            <person name="Zhao P."/>
            <person name="Sumathipala N."/>
            <person name="Altincicek B."/>
            <person name="Vilcinskas A."/>
            <person name="Williams M."/>
            <person name="Hultmark D."/>
            <person name="Hetru C."/>
            <person name="Jiang H."/>
            <person name="Grimmelikhuijzen C.J."/>
            <person name="Hauser F."/>
            <person name="Cazzamali G."/>
            <person name="Williamson M."/>
            <person name="Park Y."/>
            <person name="Li B."/>
            <person name="Tanaka Y."/>
            <person name="Predel R."/>
            <person name="Neupert S."/>
            <person name="Schachtner J."/>
            <person name="Verleyen P."/>
            <person name="Raible F."/>
            <person name="Bork P."/>
            <person name="Friedrich M."/>
            <person name="Walden K.K."/>
            <person name="Robertson H.M."/>
            <person name="Angeli S."/>
            <person name="Foret S."/>
            <person name="Bucher G."/>
            <person name="Schuetz S."/>
            <person name="Maleszka R."/>
            <person name="Wimmer E.A."/>
            <person name="Beeman R.W."/>
            <person name="Lorenzen M."/>
            <person name="Tomoyasu Y."/>
            <person name="Miller S.C."/>
            <person name="Grossmann D."/>
            <person name="Bucher G."/>
        </authorList>
    </citation>
    <scope>NUCLEOTIDE SEQUENCE [LARGE SCALE GENOMIC DNA]</scope>
    <source>
        <strain evidence="20 21">Georgia GA2</strain>
    </source>
</reference>
<name>A0A139WCA1_TRICA</name>
<dbReference type="GO" id="GO:0007189">
    <property type="term" value="P:adenylate cyclase-activating G protein-coupled receptor signaling pathway"/>
    <property type="evidence" value="ECO:0000318"/>
    <property type="project" value="GO_Central"/>
</dbReference>
<feature type="transmembrane region" description="Helical" evidence="18">
    <location>
        <begin position="154"/>
        <end position="175"/>
    </location>
</feature>
<keyword evidence="14" id="KW-0325">Glycoprotein</keyword>
<feature type="region of interest" description="Disordered" evidence="17">
    <location>
        <begin position="1764"/>
        <end position="1812"/>
    </location>
</feature>
<evidence type="ECO:0000256" key="13">
    <source>
        <dbReference type="ARBA" id="ARBA00023136"/>
    </source>
</evidence>
<evidence type="ECO:0000256" key="10">
    <source>
        <dbReference type="ARBA" id="ARBA00022842"/>
    </source>
</evidence>
<feature type="transmembrane region" description="Helical" evidence="18">
    <location>
        <begin position="128"/>
        <end position="147"/>
    </location>
</feature>
<keyword evidence="13 18" id="KW-0472">Membrane</keyword>
<dbReference type="SUPFAM" id="SSF55073">
    <property type="entry name" value="Nucleotide cyclase"/>
    <property type="match status" value="2"/>
</dbReference>
<evidence type="ECO:0000256" key="4">
    <source>
        <dbReference type="ARBA" id="ARBA00012201"/>
    </source>
</evidence>
<dbReference type="Gene3D" id="3.30.70.1230">
    <property type="entry name" value="Nucleotide cyclase"/>
    <property type="match status" value="2"/>
</dbReference>
<dbReference type="CDD" id="cd07302">
    <property type="entry name" value="CHD"/>
    <property type="match status" value="2"/>
</dbReference>
<feature type="region of interest" description="Disordered" evidence="17">
    <location>
        <begin position="529"/>
        <end position="548"/>
    </location>
</feature>
<feature type="region of interest" description="Disordered" evidence="17">
    <location>
        <begin position="1668"/>
        <end position="1751"/>
    </location>
</feature>
<dbReference type="GO" id="GO:0005886">
    <property type="term" value="C:plasma membrane"/>
    <property type="evidence" value="ECO:0000318"/>
    <property type="project" value="GO_Central"/>
</dbReference>
<evidence type="ECO:0000256" key="16">
    <source>
        <dbReference type="RuleBase" id="RU000405"/>
    </source>
</evidence>
<feature type="domain" description="Guanylate cyclase" evidence="19">
    <location>
        <begin position="884"/>
        <end position="1028"/>
    </location>
</feature>
<evidence type="ECO:0000256" key="14">
    <source>
        <dbReference type="ARBA" id="ARBA00023180"/>
    </source>
</evidence>
<dbReference type="PANTHER" id="PTHR45627">
    <property type="entry name" value="ADENYLATE CYCLASE TYPE 1"/>
    <property type="match status" value="1"/>
</dbReference>
<dbReference type="Pfam" id="PF16214">
    <property type="entry name" value="AC_N"/>
    <property type="match status" value="1"/>
</dbReference>
<dbReference type="InterPro" id="IPR032628">
    <property type="entry name" value="AC_N"/>
</dbReference>
<comment type="catalytic activity">
    <reaction evidence="1">
        <text>ATP = 3',5'-cyclic AMP + diphosphate</text>
        <dbReference type="Rhea" id="RHEA:15389"/>
        <dbReference type="ChEBI" id="CHEBI:30616"/>
        <dbReference type="ChEBI" id="CHEBI:33019"/>
        <dbReference type="ChEBI" id="CHEBI:58165"/>
        <dbReference type="EC" id="4.6.1.1"/>
    </reaction>
</comment>
<feature type="region of interest" description="Disordered" evidence="17">
    <location>
        <begin position="1296"/>
        <end position="1377"/>
    </location>
</feature>
<keyword evidence="5 18" id="KW-0812">Transmembrane</keyword>
<feature type="transmembrane region" description="Helical" evidence="18">
    <location>
        <begin position="761"/>
        <end position="782"/>
    </location>
</feature>
<keyword evidence="8" id="KW-0547">Nucleotide-binding</keyword>
<protein>
    <recommendedName>
        <fullName evidence="4">adenylate cyclase</fullName>
        <ecNumber evidence="4">4.6.1.1</ecNumber>
    </recommendedName>
</protein>
<sequence length="1937" mass="216950">MDHSVKAMTSPRILTRMLNPHRFENDELEQLYQRYICKLQHSSVAAVVALFVVLTALLANLGLIYSQGPTAQNVYHAAHCILFALLLGFLHTRFMQDAYLLWVCYVVLFFLAIFCALALPLYPESSTAKVAAEGTWQVVFVVFLAYAMMPLKSWIAAIFGLVLCCAHITVATLFARDFQELMWQQLSANVVVFLCVNVVGIFVHNLMEHAQRKAFLDTRNCIAARLEMEDENEKLERLLLSVLPQHVAMEMKNDIISPVEGQFHKIYIQKHENVSILFADIVGFTVLASQCTAQELVRLLNELFGRFDQLANDNHCLRIKILGDCYYCVSGLPEPRSDHAHCTVEMGLDMIDAIASVVEATDVQLNMRVGIHSGRVLCGVLGLRKWQYDVWSNDVTLANNMEAGGEPGRVHITQATLDYLGGEYEVEPGNGATRNQYLRDHCVTTYFIVPPARRRKPLLFNTLQVRSALGAAQRRKLSFKNVSNVVVQLLHSIKYSMEVPFSNMALQPDLKSTNARKVLDLQRVLHADPSACESSQHPAETSSKNKVTEKFKRPFKKRHSSVYHQPSNRVNKYLAQAIDARSVDREKSTHVNLFTLCFKDSSKENQYHDDLDVGYSSSLVCALVLLVLLGVLQVTVLPRTIILLLLFLTAFVWISVVLMLLLAVRLRWILWDISHSFVLRLAITVFTIVLIYTVAQVNVFTCRPPDESKCVPTTANVTLDGGFKEADHRACPLPQYIVLSCALGYLAVAIFLRLPILLKAVLLVIMSTVYILLITLSHTRLFTCYDKRVNQVGLIIPADVLSVVQVLMFVLAVLLHGRQVEWTARLDFLWQVQANEEKREMDALQHSNKRILFNLLPAHVATHFLDNQFRNNMELYHQSYSRVGVVFASITNYHEFYTELDGNNQGVECLRLLNEIIADFDDLLGEERFKAIDKIKTVGSTYMAAVGLMPDLRILDDDETTAGIHLSTLVEFVFAMRDRLLNINENSYNNFMLRVGINIGPVVAGVIGARKPQYDIWGNTVNVASRMDSTGLPNHTQVTEEVYQVLKSYPYEFQCRGKVKVKGKGDMTTYFLIDRKQPGTLRVEELNSLRSNSTSNTSNMYGGVATPLALLHHSEMNGRTKHPQLQTRSSSREDSYSGVRNAMRLPPLREAPHRDHGNNGCENEPLLPAGGCKRNGKKVQEENLPPPPLPPHKNSYQQVQRQSSQDMRYTPPWPRAPNPYSAIPARPSENIKPYLKPLPKPPGKESPNRHHRKHHNGGSGGPVPPPHQILTPLPHQNIPERTPELLRNKIQTRHNPLQNRHSPLHSRHSPHSNRHSPLQRHYSDESLGGLYTTGVPQRIHSSADEISSLNHSPSISSSDESYSRTTDADASPCVSPPLPADTQQFLFPSDIQVNPCSSPEVSPRASLDYIPANCSLRNSSSDRNNTKRNNLPPNAVLALAGTCNTVDSSIVTSPPVLDGEDSCKGESCASFEFVTRPKTKPTSLLRANSANGAVSKLPIKQKSLDKRIRNDSDSVLECNKLAANCKRSPSFKEAEEIRELLKEDETRNLGEKSLKKDGCCQTDKKDLRRFKTSPSGFRDKISPNNKVNNTENENLIGPFEREIQKLLDEQNLLQNIPPKFELNQQNKDLALEPLVRYAPNNNNHQVGLAAIQALALGLRVNPTGSVTLQCMSPPRASSKEGSLKRGASPGPSESHKQPKVSPLDRAPKSAEEADVDCDMPEVHKRDDDTDLESFEREEQRMEEEAAREEEVKRLLEEKVQEKLRNLENGGLESQGAEGSQSEWSEDEDGGASEPLLNDRESTGYTTDDPALENISMINETGLTDAEGALSDVNSAYNDHNHEGDMDDNTSMSSRASSRIFDSDAMMSLDSLSALYDSEYDNCYRTDDDLNAVPDLDRLNYFSVPANDVHLANIRSMSESITRNFGQPRSETDPDSDV</sequence>
<feature type="compositionally biased region" description="Basic residues" evidence="17">
    <location>
        <begin position="1302"/>
        <end position="1318"/>
    </location>
</feature>
<evidence type="ECO:0000256" key="15">
    <source>
        <dbReference type="ARBA" id="ARBA00023239"/>
    </source>
</evidence>
<dbReference type="eggNOG" id="KOG3619">
    <property type="taxonomic scope" value="Eukaryota"/>
</dbReference>
<evidence type="ECO:0000256" key="18">
    <source>
        <dbReference type="SAM" id="Phobius"/>
    </source>
</evidence>
<dbReference type="GO" id="GO:0006171">
    <property type="term" value="P:cAMP biosynthetic process"/>
    <property type="evidence" value="ECO:0000318"/>
    <property type="project" value="GO_Central"/>
</dbReference>
<dbReference type="InParanoid" id="A0A139WCA1"/>
<keyword evidence="9" id="KW-0067">ATP-binding</keyword>
<proteinExistence type="inferred from homology"/>
<dbReference type="GO" id="GO:0005524">
    <property type="term" value="F:ATP binding"/>
    <property type="evidence" value="ECO:0007669"/>
    <property type="project" value="UniProtKB-KW"/>
</dbReference>
<evidence type="ECO:0000313" key="20">
    <source>
        <dbReference type="EMBL" id="KYB25553.1"/>
    </source>
</evidence>
<feature type="transmembrane region" description="Helical" evidence="18">
    <location>
        <begin position="181"/>
        <end position="203"/>
    </location>
</feature>
<feature type="transmembrane region" description="Helical" evidence="18">
    <location>
        <begin position="641"/>
        <end position="665"/>
    </location>
</feature>
<dbReference type="PROSITE" id="PS50125">
    <property type="entry name" value="GUANYLATE_CYCLASE_2"/>
    <property type="match status" value="2"/>
</dbReference>
<feature type="compositionally biased region" description="Polar residues" evidence="17">
    <location>
        <begin position="1194"/>
        <end position="1207"/>
    </location>
</feature>
<dbReference type="FunFam" id="3.30.70.1230:FF:000001">
    <property type="entry name" value="Adenylate cyclase"/>
    <property type="match status" value="1"/>
</dbReference>
<dbReference type="SMART" id="SM00044">
    <property type="entry name" value="CYCc"/>
    <property type="match status" value="2"/>
</dbReference>
<organism evidence="20 21">
    <name type="scientific">Tribolium castaneum</name>
    <name type="common">Red flour beetle</name>
    <dbReference type="NCBI Taxonomy" id="7070"/>
    <lineage>
        <taxon>Eukaryota</taxon>
        <taxon>Metazoa</taxon>
        <taxon>Ecdysozoa</taxon>
        <taxon>Arthropoda</taxon>
        <taxon>Hexapoda</taxon>
        <taxon>Insecta</taxon>
        <taxon>Pterygota</taxon>
        <taxon>Neoptera</taxon>
        <taxon>Endopterygota</taxon>
        <taxon>Coleoptera</taxon>
        <taxon>Polyphaga</taxon>
        <taxon>Cucujiformia</taxon>
        <taxon>Tenebrionidae</taxon>
        <taxon>Tenebrionidae incertae sedis</taxon>
        <taxon>Tribolium</taxon>
    </lineage>
</organism>
<keyword evidence="6" id="KW-0479">Metal-binding</keyword>
<dbReference type="OMA" id="FMILITH"/>
<feature type="compositionally biased region" description="Low complexity" evidence="17">
    <location>
        <begin position="1347"/>
        <end position="1360"/>
    </location>
</feature>
<keyword evidence="15 16" id="KW-0456">Lyase</keyword>
<dbReference type="Pfam" id="PF06327">
    <property type="entry name" value="Adcy_cons_dom"/>
    <property type="match status" value="1"/>
</dbReference>
<keyword evidence="12" id="KW-0115">cAMP biosynthesis</keyword>
<evidence type="ECO:0000256" key="11">
    <source>
        <dbReference type="ARBA" id="ARBA00022989"/>
    </source>
</evidence>
<dbReference type="EMBL" id="KQ971371">
    <property type="protein sequence ID" value="KYB25553.1"/>
    <property type="molecule type" value="Genomic_DNA"/>
</dbReference>
<feature type="transmembrane region" description="Helical" evidence="18">
    <location>
        <begin position="44"/>
        <end position="68"/>
    </location>
</feature>
<reference evidence="20 21" key="2">
    <citation type="journal article" date="2010" name="Nucleic Acids Res.">
        <title>BeetleBase in 2010: revisions to provide comprehensive genomic information for Tribolium castaneum.</title>
        <authorList>
            <person name="Kim H.S."/>
            <person name="Murphy T."/>
            <person name="Xia J."/>
            <person name="Caragea D."/>
            <person name="Park Y."/>
            <person name="Beeman R.W."/>
            <person name="Lorenzen M.D."/>
            <person name="Butcher S."/>
            <person name="Manak J.R."/>
            <person name="Brown S.J."/>
        </authorList>
    </citation>
    <scope>GENOME REANNOTATION</scope>
    <source>
        <strain evidence="20 21">Georgia GA2</strain>
    </source>
</reference>
<accession>A0A139WCA1</accession>
<feature type="transmembrane region" description="Helical" evidence="18">
    <location>
        <begin position="613"/>
        <end position="635"/>
    </location>
</feature>
<dbReference type="GO" id="GO:0004016">
    <property type="term" value="F:adenylate cyclase activity"/>
    <property type="evidence" value="ECO:0000318"/>
    <property type="project" value="GO_Central"/>
</dbReference>
<keyword evidence="11 18" id="KW-1133">Transmembrane helix</keyword>
<comment type="similarity">
    <text evidence="16">Belongs to the adenylyl cyclase class-4/guanylyl cyclase family.</text>
</comment>
<dbReference type="InterPro" id="IPR009398">
    <property type="entry name" value="Adcy_conserved_dom"/>
</dbReference>
<dbReference type="Pfam" id="PF00211">
    <property type="entry name" value="Guanylate_cyc"/>
    <property type="match status" value="2"/>
</dbReference>
<feature type="transmembrane region" description="Helical" evidence="18">
    <location>
        <begin position="677"/>
        <end position="695"/>
    </location>
</feature>
<evidence type="ECO:0000256" key="9">
    <source>
        <dbReference type="ARBA" id="ARBA00022840"/>
    </source>
</evidence>
<dbReference type="FunFam" id="3.30.70.1230:FF:000002">
    <property type="entry name" value="Adenylate cyclase"/>
    <property type="match status" value="1"/>
</dbReference>
<comment type="cofactor">
    <cofactor evidence="2">
        <name>Mg(2+)</name>
        <dbReference type="ChEBI" id="CHEBI:18420"/>
    </cofactor>
</comment>
<dbReference type="STRING" id="7070.A0A139WCA1"/>
<dbReference type="InterPro" id="IPR018297">
    <property type="entry name" value="A/G_cyclase_CS"/>
</dbReference>
<keyword evidence="21" id="KW-1185">Reference proteome</keyword>
<evidence type="ECO:0000256" key="5">
    <source>
        <dbReference type="ARBA" id="ARBA00022692"/>
    </source>
</evidence>
<dbReference type="InterPro" id="IPR001054">
    <property type="entry name" value="A/G_cyclase"/>
</dbReference>
<evidence type="ECO:0000256" key="2">
    <source>
        <dbReference type="ARBA" id="ARBA00001946"/>
    </source>
</evidence>
<evidence type="ECO:0000256" key="7">
    <source>
        <dbReference type="ARBA" id="ARBA00022737"/>
    </source>
</evidence>
<evidence type="ECO:0000256" key="17">
    <source>
        <dbReference type="SAM" id="MobiDB-lite"/>
    </source>
</evidence>
<keyword evidence="10" id="KW-0460">Magnesium</keyword>
<comment type="subcellular location">
    <subcellularLocation>
        <location evidence="3">Membrane</location>
        <topology evidence="3">Multi-pass membrane protein</topology>
    </subcellularLocation>
</comment>
<feature type="transmembrane region" description="Helical" evidence="18">
    <location>
        <begin position="733"/>
        <end position="754"/>
    </location>
</feature>
<dbReference type="PANTHER" id="PTHR45627:SF26">
    <property type="entry name" value="ADENYLATE CYCLASE TYPE 1"/>
    <property type="match status" value="1"/>
</dbReference>
<gene>
    <name evidence="20" type="primary">AUGUSTUS-3.0.2_12082</name>
    <name evidence="20" type="ORF">TcasGA2_TC012082</name>
</gene>
<dbReference type="GO" id="GO:0035556">
    <property type="term" value="P:intracellular signal transduction"/>
    <property type="evidence" value="ECO:0007669"/>
    <property type="project" value="InterPro"/>
</dbReference>
<feature type="region of interest" description="Disordered" evidence="17">
    <location>
        <begin position="1571"/>
        <end position="1592"/>
    </location>
</feature>
<feature type="region of interest" description="Disordered" evidence="17">
    <location>
        <begin position="1833"/>
        <end position="1852"/>
    </location>
</feature>
<feature type="transmembrane region" description="Helical" evidence="18">
    <location>
        <begin position="794"/>
        <end position="815"/>
    </location>
</feature>
<evidence type="ECO:0000256" key="1">
    <source>
        <dbReference type="ARBA" id="ARBA00001593"/>
    </source>
</evidence>
<evidence type="ECO:0000256" key="8">
    <source>
        <dbReference type="ARBA" id="ARBA00022741"/>
    </source>
</evidence>
<feature type="transmembrane region" description="Helical" evidence="18">
    <location>
        <begin position="99"/>
        <end position="122"/>
    </location>
</feature>
<feature type="compositionally biased region" description="Polar residues" evidence="17">
    <location>
        <begin position="532"/>
        <end position="545"/>
    </location>
</feature>
<dbReference type="PROSITE" id="PS00452">
    <property type="entry name" value="GUANYLATE_CYCLASE_1"/>
    <property type="match status" value="2"/>
</dbReference>
<dbReference type="Proteomes" id="UP000007266">
    <property type="component" value="Linkage group 9"/>
</dbReference>
<feature type="region of interest" description="Disordered" evidence="17">
    <location>
        <begin position="1118"/>
        <end position="1279"/>
    </location>
</feature>
<evidence type="ECO:0000256" key="3">
    <source>
        <dbReference type="ARBA" id="ARBA00004141"/>
    </source>
</evidence>
<keyword evidence="7" id="KW-0677">Repeat</keyword>
<evidence type="ECO:0000313" key="21">
    <source>
        <dbReference type="Proteomes" id="UP000007266"/>
    </source>
</evidence>
<dbReference type="FunCoup" id="A0A139WCA1">
    <property type="interactions" value="223"/>
</dbReference>
<feature type="domain" description="Guanylate cyclase" evidence="19">
    <location>
        <begin position="275"/>
        <end position="402"/>
    </location>
</feature>
<feature type="transmembrane region" description="Helical" evidence="18">
    <location>
        <begin position="74"/>
        <end position="92"/>
    </location>
</feature>
<evidence type="ECO:0000256" key="12">
    <source>
        <dbReference type="ARBA" id="ARBA00022998"/>
    </source>
</evidence>
<evidence type="ECO:0000259" key="19">
    <source>
        <dbReference type="PROSITE" id="PS50125"/>
    </source>
</evidence>